<evidence type="ECO:0000313" key="2">
    <source>
        <dbReference type="EMBL" id="MBK3518909.1"/>
    </source>
</evidence>
<organism evidence="2 3">
    <name type="scientific">Carboxylicivirga marina</name>
    <dbReference type="NCBI Taxonomy" id="2800988"/>
    <lineage>
        <taxon>Bacteria</taxon>
        <taxon>Pseudomonadati</taxon>
        <taxon>Bacteroidota</taxon>
        <taxon>Bacteroidia</taxon>
        <taxon>Marinilabiliales</taxon>
        <taxon>Marinilabiliaceae</taxon>
        <taxon>Carboxylicivirga</taxon>
    </lineage>
</organism>
<keyword evidence="3" id="KW-1185">Reference proteome</keyword>
<comment type="caution">
    <text evidence="2">The sequence shown here is derived from an EMBL/GenBank/DDBJ whole genome shotgun (WGS) entry which is preliminary data.</text>
</comment>
<reference evidence="2 3" key="1">
    <citation type="submission" date="2021-01" db="EMBL/GenBank/DDBJ databases">
        <title>Carboxyliciviraga sp.nov., isolated from coastal sediments.</title>
        <authorList>
            <person name="Lu D."/>
            <person name="Zhang T."/>
        </authorList>
    </citation>
    <scope>NUCLEOTIDE SEQUENCE [LARGE SCALE GENOMIC DNA]</scope>
    <source>
        <strain evidence="2 3">N1Y132</strain>
    </source>
</reference>
<dbReference type="Proteomes" id="UP000605676">
    <property type="component" value="Unassembled WGS sequence"/>
</dbReference>
<evidence type="ECO:0000313" key="3">
    <source>
        <dbReference type="Proteomes" id="UP000605676"/>
    </source>
</evidence>
<dbReference type="RefSeq" id="WP_200466130.1">
    <property type="nucleotide sequence ID" value="NZ_JAENRR010000046.1"/>
</dbReference>
<feature type="compositionally biased region" description="Basic and acidic residues" evidence="1">
    <location>
        <begin position="16"/>
        <end position="26"/>
    </location>
</feature>
<proteinExistence type="predicted"/>
<dbReference type="EMBL" id="JAENRR010000046">
    <property type="protein sequence ID" value="MBK3518909.1"/>
    <property type="molecule type" value="Genomic_DNA"/>
</dbReference>
<protein>
    <submittedName>
        <fullName evidence="2">Uncharacterized protein</fullName>
    </submittedName>
</protein>
<accession>A0ABS1HML4</accession>
<name>A0ABS1HML4_9BACT</name>
<feature type="region of interest" description="Disordered" evidence="1">
    <location>
        <begin position="1"/>
        <end position="26"/>
    </location>
</feature>
<evidence type="ECO:0000256" key="1">
    <source>
        <dbReference type="SAM" id="MobiDB-lite"/>
    </source>
</evidence>
<gene>
    <name evidence="2" type="ORF">JIV24_16295</name>
</gene>
<sequence>MGKKKEQQDSKPNGFNKDKYSGKPKYIDKTTPTNFVQIDIAKLVEDGLSSDEIVLLTYLLNQDEAWKLNQKEIHKRLDKQFPRFKTFQLEVWAGLKKKGYIRSTGRGTGTKWYVTQFPDKPDWW</sequence>